<dbReference type="Gene3D" id="2.60.40.10">
    <property type="entry name" value="Immunoglobulins"/>
    <property type="match status" value="11"/>
</dbReference>
<dbReference type="InterPro" id="IPR007110">
    <property type="entry name" value="Ig-like_dom"/>
</dbReference>
<dbReference type="GO" id="GO:0098632">
    <property type="term" value="F:cell-cell adhesion mediator activity"/>
    <property type="evidence" value="ECO:0007669"/>
    <property type="project" value="TreeGrafter"/>
</dbReference>
<feature type="region of interest" description="Disordered" evidence="12">
    <location>
        <begin position="1"/>
        <end position="32"/>
    </location>
</feature>
<keyword evidence="11" id="KW-0393">Immunoglobulin domain</keyword>
<keyword evidence="10" id="KW-0325">Glycoprotein</keyword>
<dbReference type="SUPFAM" id="SSF49265">
    <property type="entry name" value="Fibronectin type III"/>
    <property type="match status" value="3"/>
</dbReference>
<evidence type="ECO:0000256" key="9">
    <source>
        <dbReference type="ARBA" id="ARBA00023157"/>
    </source>
</evidence>
<evidence type="ECO:0000256" key="8">
    <source>
        <dbReference type="ARBA" id="ARBA00023136"/>
    </source>
</evidence>
<dbReference type="FunFam" id="2.60.40.10:FF:000005">
    <property type="entry name" value="Neuronal cell adhesion molecule"/>
    <property type="match status" value="1"/>
</dbReference>
<reference evidence="16" key="1">
    <citation type="submission" date="2013-05" db="EMBL/GenBank/DDBJ databases">
        <authorList>
            <person name="Yim A.K.Y."/>
            <person name="Chan T.F."/>
            <person name="Ji K.M."/>
            <person name="Liu X.Y."/>
            <person name="Zhou J.W."/>
            <person name="Li R.Q."/>
            <person name="Yang K.Y."/>
            <person name="Li J."/>
            <person name="Li M."/>
            <person name="Law P.T.W."/>
            <person name="Wu Y.L."/>
            <person name="Cai Z.L."/>
            <person name="Qin H."/>
            <person name="Bao Y."/>
            <person name="Leung R.K.K."/>
            <person name="Ng P.K.S."/>
            <person name="Zou J."/>
            <person name="Zhong X.J."/>
            <person name="Ran P.X."/>
            <person name="Zhong N.S."/>
            <person name="Liu Z.G."/>
            <person name="Tsui S.K.W."/>
        </authorList>
    </citation>
    <scope>NUCLEOTIDE SEQUENCE</scope>
    <source>
        <strain evidence="16">Derf</strain>
        <tissue evidence="16">Whole organism</tissue>
    </source>
</reference>
<name>A0A922I629_DERFA</name>
<dbReference type="PROSITE" id="PS50853">
    <property type="entry name" value="FN3"/>
    <property type="match status" value="4"/>
</dbReference>
<dbReference type="PANTHER" id="PTHR44170:SF6">
    <property type="entry name" value="CONTACTIN"/>
    <property type="match status" value="1"/>
</dbReference>
<dbReference type="CDD" id="cd00063">
    <property type="entry name" value="FN3"/>
    <property type="match status" value="5"/>
</dbReference>
<dbReference type="InterPro" id="IPR013098">
    <property type="entry name" value="Ig_I-set"/>
</dbReference>
<keyword evidence="16" id="KW-0547">Nucleotide-binding</keyword>
<dbReference type="GO" id="GO:0004386">
    <property type="term" value="F:helicase activity"/>
    <property type="evidence" value="ECO:0007669"/>
    <property type="project" value="UniProtKB-KW"/>
</dbReference>
<dbReference type="SUPFAM" id="SSF48726">
    <property type="entry name" value="Immunoglobulin"/>
    <property type="match status" value="6"/>
</dbReference>
<reference evidence="16" key="2">
    <citation type="journal article" date="2022" name="Res Sq">
        <title>Comparative Genomics Reveals Insights into the Divergent Evolution of Astigmatic Mites and Household Pest Adaptations.</title>
        <authorList>
            <person name="Xiong Q."/>
            <person name="Wan A.T.-Y."/>
            <person name="Liu X.-Y."/>
            <person name="Fung C.S.-H."/>
            <person name="Xiao X."/>
            <person name="Malainual N."/>
            <person name="Hou J."/>
            <person name="Wang L."/>
            <person name="Wang M."/>
            <person name="Yang K."/>
            <person name="Cui Y."/>
            <person name="Leung E."/>
            <person name="Nong W."/>
            <person name="Shin S.-K."/>
            <person name="Au S."/>
            <person name="Jeong K.Y."/>
            <person name="Chew F.T."/>
            <person name="Hui J."/>
            <person name="Leung T.F."/>
            <person name="Tungtrongchitr A."/>
            <person name="Zhong N."/>
            <person name="Liu Z."/>
            <person name="Tsui S."/>
        </authorList>
    </citation>
    <scope>NUCLEOTIDE SEQUENCE</scope>
    <source>
        <strain evidence="16">Derf</strain>
        <tissue evidence="16">Whole organism</tissue>
    </source>
</reference>
<evidence type="ECO:0000256" key="5">
    <source>
        <dbReference type="ARBA" id="ARBA00022737"/>
    </source>
</evidence>
<evidence type="ECO:0000256" key="10">
    <source>
        <dbReference type="ARBA" id="ARBA00023180"/>
    </source>
</evidence>
<dbReference type="FunFam" id="2.60.40.10:FF:000004">
    <property type="entry name" value="DCC isoform 1"/>
    <property type="match status" value="1"/>
</dbReference>
<dbReference type="GO" id="GO:0030424">
    <property type="term" value="C:axon"/>
    <property type="evidence" value="ECO:0007669"/>
    <property type="project" value="TreeGrafter"/>
</dbReference>
<comment type="subcellular location">
    <subcellularLocation>
        <location evidence="1">Cell membrane</location>
    </subcellularLocation>
    <subcellularLocation>
        <location evidence="2">Membrane</location>
        <topology evidence="2">Single-pass type I membrane protein</topology>
    </subcellularLocation>
</comment>
<evidence type="ECO:0000313" key="16">
    <source>
        <dbReference type="EMBL" id="KAH9521938.1"/>
    </source>
</evidence>
<evidence type="ECO:0000256" key="7">
    <source>
        <dbReference type="ARBA" id="ARBA00022989"/>
    </source>
</evidence>
<proteinExistence type="predicted"/>
<feature type="region of interest" description="Disordered" evidence="12">
    <location>
        <begin position="1225"/>
        <end position="1287"/>
    </location>
</feature>
<dbReference type="SMART" id="SM00060">
    <property type="entry name" value="FN3"/>
    <property type="match status" value="5"/>
</dbReference>
<feature type="domain" description="Fibronectin type-III" evidence="15">
    <location>
        <begin position="749"/>
        <end position="855"/>
    </location>
</feature>
<organism evidence="16 17">
    <name type="scientific">Dermatophagoides farinae</name>
    <name type="common">American house dust mite</name>
    <dbReference type="NCBI Taxonomy" id="6954"/>
    <lineage>
        <taxon>Eukaryota</taxon>
        <taxon>Metazoa</taxon>
        <taxon>Ecdysozoa</taxon>
        <taxon>Arthropoda</taxon>
        <taxon>Chelicerata</taxon>
        <taxon>Arachnida</taxon>
        <taxon>Acari</taxon>
        <taxon>Acariformes</taxon>
        <taxon>Sarcoptiformes</taxon>
        <taxon>Astigmata</taxon>
        <taxon>Psoroptidia</taxon>
        <taxon>Analgoidea</taxon>
        <taxon>Pyroglyphidae</taxon>
        <taxon>Dermatophagoidinae</taxon>
        <taxon>Dermatophagoides</taxon>
    </lineage>
</organism>
<dbReference type="InterPro" id="IPR026966">
    <property type="entry name" value="Neurofascin/L1/NrCAM_C"/>
</dbReference>
<dbReference type="PROSITE" id="PS50835">
    <property type="entry name" value="IG_LIKE"/>
    <property type="match status" value="6"/>
</dbReference>
<comment type="caution">
    <text evidence="16">The sequence shown here is derived from an EMBL/GenBank/DDBJ whole genome shotgun (WGS) entry which is preliminary data.</text>
</comment>
<keyword evidence="3" id="KW-1003">Cell membrane</keyword>
<dbReference type="PANTHER" id="PTHR44170">
    <property type="entry name" value="PROTEIN SIDEKICK"/>
    <property type="match status" value="1"/>
</dbReference>
<dbReference type="InterPro" id="IPR013783">
    <property type="entry name" value="Ig-like_fold"/>
</dbReference>
<dbReference type="Proteomes" id="UP000790347">
    <property type="component" value="Unassembled WGS sequence"/>
</dbReference>
<dbReference type="FunFam" id="2.60.40.10:FF:000052">
    <property type="entry name" value="Contactin 1"/>
    <property type="match status" value="1"/>
</dbReference>
<feature type="transmembrane region" description="Helical" evidence="13">
    <location>
        <begin position="1165"/>
        <end position="1189"/>
    </location>
</feature>
<feature type="domain" description="Fibronectin type-III" evidence="15">
    <location>
        <begin position="950"/>
        <end position="1051"/>
    </location>
</feature>
<dbReference type="SMART" id="SM00408">
    <property type="entry name" value="IGc2"/>
    <property type="match status" value="6"/>
</dbReference>
<dbReference type="Pfam" id="PF07679">
    <property type="entry name" value="I-set"/>
    <property type="match status" value="3"/>
</dbReference>
<feature type="non-terminal residue" evidence="16">
    <location>
        <position position="1"/>
    </location>
</feature>
<evidence type="ECO:0000313" key="17">
    <source>
        <dbReference type="Proteomes" id="UP000790347"/>
    </source>
</evidence>
<evidence type="ECO:0000256" key="4">
    <source>
        <dbReference type="ARBA" id="ARBA00022692"/>
    </source>
</evidence>
<feature type="compositionally biased region" description="Acidic residues" evidence="12">
    <location>
        <begin position="1242"/>
        <end position="1253"/>
    </location>
</feature>
<feature type="domain" description="Fibronectin type-III" evidence="15">
    <location>
        <begin position="1059"/>
        <end position="1153"/>
    </location>
</feature>
<dbReference type="InterPro" id="IPR036179">
    <property type="entry name" value="Ig-like_dom_sf"/>
</dbReference>
<dbReference type="FunFam" id="2.60.40.10:FF:000035">
    <property type="entry name" value="Contactin 1"/>
    <property type="match status" value="1"/>
</dbReference>
<keyword evidence="6" id="KW-0130">Cell adhesion</keyword>
<keyword evidence="16" id="KW-0347">Helicase</keyword>
<dbReference type="Pfam" id="PF13927">
    <property type="entry name" value="Ig_3"/>
    <property type="match status" value="2"/>
</dbReference>
<feature type="domain" description="Ig-like" evidence="14">
    <location>
        <begin position="65"/>
        <end position="159"/>
    </location>
</feature>
<dbReference type="GO" id="GO:0007411">
    <property type="term" value="P:axon guidance"/>
    <property type="evidence" value="ECO:0007669"/>
    <property type="project" value="TreeGrafter"/>
</dbReference>
<keyword evidence="8 13" id="KW-0472">Membrane</keyword>
<evidence type="ECO:0000256" key="1">
    <source>
        <dbReference type="ARBA" id="ARBA00004236"/>
    </source>
</evidence>
<accession>A0A922I629</accession>
<feature type="domain" description="Ig-like" evidence="14">
    <location>
        <begin position="175"/>
        <end position="262"/>
    </location>
</feature>
<feature type="domain" description="Ig-like" evidence="14">
    <location>
        <begin position="464"/>
        <end position="551"/>
    </location>
</feature>
<evidence type="ECO:0000256" key="12">
    <source>
        <dbReference type="SAM" id="MobiDB-lite"/>
    </source>
</evidence>
<feature type="domain" description="Fibronectin type-III" evidence="15">
    <location>
        <begin position="647"/>
        <end position="744"/>
    </location>
</feature>
<gene>
    <name evidence="16" type="primary">CHL1_1</name>
    <name evidence="16" type="ORF">DERF_005551</name>
</gene>
<evidence type="ECO:0000259" key="14">
    <source>
        <dbReference type="PROSITE" id="PS50835"/>
    </source>
</evidence>
<evidence type="ECO:0000256" key="11">
    <source>
        <dbReference type="ARBA" id="ARBA00023319"/>
    </source>
</evidence>
<keyword evidence="9" id="KW-1015">Disulfide bond</keyword>
<evidence type="ECO:0000259" key="15">
    <source>
        <dbReference type="PROSITE" id="PS50853"/>
    </source>
</evidence>
<keyword evidence="4 13" id="KW-0812">Transmembrane</keyword>
<feature type="compositionally biased region" description="Polar residues" evidence="12">
    <location>
        <begin position="1278"/>
        <end position="1287"/>
    </location>
</feature>
<evidence type="ECO:0000256" key="3">
    <source>
        <dbReference type="ARBA" id="ARBA00022475"/>
    </source>
</evidence>
<feature type="transmembrane region" description="Helical" evidence="13">
    <location>
        <begin position="37"/>
        <end position="56"/>
    </location>
</feature>
<keyword evidence="17" id="KW-1185">Reference proteome</keyword>
<keyword evidence="16" id="KW-0067">ATP-binding</keyword>
<dbReference type="InterPro" id="IPR003598">
    <property type="entry name" value="Ig_sub2"/>
</dbReference>
<dbReference type="GO" id="GO:0005886">
    <property type="term" value="C:plasma membrane"/>
    <property type="evidence" value="ECO:0007669"/>
    <property type="project" value="UniProtKB-SubCell"/>
</dbReference>
<evidence type="ECO:0000256" key="6">
    <source>
        <dbReference type="ARBA" id="ARBA00022889"/>
    </source>
</evidence>
<dbReference type="Pfam" id="PF13882">
    <property type="entry name" value="Bravo_FIGEY"/>
    <property type="match status" value="1"/>
</dbReference>
<dbReference type="EMBL" id="ASGP02000002">
    <property type="protein sequence ID" value="KAH9521938.1"/>
    <property type="molecule type" value="Genomic_DNA"/>
</dbReference>
<dbReference type="InterPro" id="IPR003961">
    <property type="entry name" value="FN3_dom"/>
</dbReference>
<evidence type="ECO:0000256" key="2">
    <source>
        <dbReference type="ARBA" id="ARBA00004479"/>
    </source>
</evidence>
<dbReference type="InterPro" id="IPR003599">
    <property type="entry name" value="Ig_sub"/>
</dbReference>
<evidence type="ECO:0000256" key="13">
    <source>
        <dbReference type="SAM" id="Phobius"/>
    </source>
</evidence>
<dbReference type="InterPro" id="IPR036116">
    <property type="entry name" value="FN3_sf"/>
</dbReference>
<feature type="domain" description="Ig-like" evidence="14">
    <location>
        <begin position="373"/>
        <end position="458"/>
    </location>
</feature>
<dbReference type="SMART" id="SM00409">
    <property type="entry name" value="IG"/>
    <property type="match status" value="6"/>
</dbReference>
<keyword evidence="16" id="KW-0378">Hydrolase</keyword>
<sequence length="1287" mass="144107">SNNPFTMENDDNNNNNDDKNINNQRGRKRRRKSDIMMMKNLMAIIIMIWPATILIVKVDALQSPPTMIKQPPHEKLFEVFQGSDAEQAERPFVLECEAKGNPEPTYSWKKNGIEFSYVAYDKRITQQPRRGSLVFTKPQAIDEGLYQCFAENKHGRSVSNAVYLKKAELNSFSSNEISVVHATEGEPYTIPCHPPTGYPKPQVFWIIQSDSGALINGINSSRLSVDPEGNLHFSNVTQKDTLTDAVYACSATSTFKTTYRIGRRTRLVVEPSGTTGQTSYPPTRQYVSPPNVPALKGKRLDLYCVFGGTPIPEVTWYKRNGRIREGVTKTNYGKTLTFPKVEFNDEGIYECTASNGVGSIQTHAMEVVVKSIPYWIEAPNNTNAADTETVTFRCVAAGVPEPKLQWFKNGEQLVPNDRVRVNGNELTITNVQEILDTAVYQCNASNVNGYAFRDFYLNVLKLPPEIVDPPEKETRAVVTSNVILKCRVFGAPKPEVKWEKDDTSLNGANYEVLDNGDLRIHDVRVTDQGKYKCIATNKFGTRFASGELKVKGKTKIIHAPENYEVAAKKTAVFRCSAEADPSLDLKISWAFNERPIDTAHDPRIVQSTDNSLTITTTKELDSGVYTCIASTELDSVNASATLTVQDVPNSPKIISVECDDLTAMVEWIPTGDNRAPVLSYDIQYNTSFHPDNWLNAFTNVPAPDTKFKVAMSPWANFTFRVIAKNKIGPSEPSIPYGFCSTKEDVPYKNPDNVIGRGEQPGTLVIRWTPMTPIDHNSEGFYYKVSWKRHDIENDSWQSRTITDWKQNHLTIENQPIFKPYRIKVEAHNRRGAAHTAAGEVIGWSSEAKPLRSPENFRVIEVRDHKSALLAWDPVTSDSVRGHFQGYKIQTYAVGEDVKLMREVKIPPNVSRSLVQIFKPNSRNIARIYVYNSMYMSDPSNEIVINTPEGVPGPVSSFEGISMGSNAIYLYWSPPDEPNGKITGYRIFYESVDGTELGPKQERFPQIDDPKITGVKLGNLLPGTKYRITIHAATKVGMGEPFFIELETKGEDAAAQPDRPVFDIDHVRANDGTDHVKITWYPNSSKIPGNNFYVQYRLKGTNSFFSTPRDENQDSTVVYISGLDPDKTYEVRIVAVDGKYETPSELKEVIPNGMYGMDPIGHISNFAPWFITMMCAIALIIVAVVLVCIVKRNRGGKYSVHEKEIAHGKDDYEEAGFNEYNKPLSTFPRGGSRHSMNSSLNPESDEDSMADYEADSSKFGEDGSFIGEYGPKKKRDDVQSPTGIATFV</sequence>
<dbReference type="Pfam" id="PF00041">
    <property type="entry name" value="fn3"/>
    <property type="match status" value="4"/>
</dbReference>
<dbReference type="FunFam" id="2.60.40.10:FF:001718">
    <property type="entry name" value="Neuroglian, isoform D"/>
    <property type="match status" value="1"/>
</dbReference>
<keyword evidence="5" id="KW-0677">Repeat</keyword>
<protein>
    <submittedName>
        <fullName evidence="16">ATP-dependent DNA helicase chl1</fullName>
    </submittedName>
</protein>
<dbReference type="FunFam" id="2.60.40.10:FF:001687">
    <property type="entry name" value="Neuroglian, isoform E"/>
    <property type="match status" value="1"/>
</dbReference>
<feature type="domain" description="Ig-like" evidence="14">
    <location>
        <begin position="282"/>
        <end position="368"/>
    </location>
</feature>
<dbReference type="GO" id="GO:0007420">
    <property type="term" value="P:brain development"/>
    <property type="evidence" value="ECO:0007669"/>
    <property type="project" value="TreeGrafter"/>
</dbReference>
<feature type="domain" description="Ig-like" evidence="14">
    <location>
        <begin position="554"/>
        <end position="643"/>
    </location>
</feature>
<keyword evidence="7 13" id="KW-1133">Transmembrane helix</keyword>